<dbReference type="HOGENOM" id="CLU_1866371_0_0_1"/>
<dbReference type="AlphaFoldDB" id="R0IJZ3"/>
<feature type="region of interest" description="Disordered" evidence="1">
    <location>
        <begin position="92"/>
        <end position="137"/>
    </location>
</feature>
<evidence type="ECO:0000313" key="2">
    <source>
        <dbReference type="EMBL" id="EOA85445.1"/>
    </source>
</evidence>
<reference evidence="2 3" key="2">
    <citation type="journal article" date="2013" name="PLoS Genet.">
        <title>Comparative genome structure, secondary metabolite, and effector coding capacity across Cochliobolus pathogens.</title>
        <authorList>
            <person name="Condon B.J."/>
            <person name="Leng Y."/>
            <person name="Wu D."/>
            <person name="Bushley K.E."/>
            <person name="Ohm R.A."/>
            <person name="Otillar R."/>
            <person name="Martin J."/>
            <person name="Schackwitz W."/>
            <person name="Grimwood J."/>
            <person name="MohdZainudin N."/>
            <person name="Xue C."/>
            <person name="Wang R."/>
            <person name="Manning V.A."/>
            <person name="Dhillon B."/>
            <person name="Tu Z.J."/>
            <person name="Steffenson B.J."/>
            <person name="Salamov A."/>
            <person name="Sun H."/>
            <person name="Lowry S."/>
            <person name="LaButti K."/>
            <person name="Han J."/>
            <person name="Copeland A."/>
            <person name="Lindquist E."/>
            <person name="Barry K."/>
            <person name="Schmutz J."/>
            <person name="Baker S.E."/>
            <person name="Ciuffetti L.M."/>
            <person name="Grigoriev I.V."/>
            <person name="Zhong S."/>
            <person name="Turgeon B.G."/>
        </authorList>
    </citation>
    <scope>NUCLEOTIDE SEQUENCE [LARGE SCALE GENOMIC DNA]</scope>
    <source>
        <strain evidence="3">28A</strain>
    </source>
</reference>
<keyword evidence="3" id="KW-1185">Reference proteome</keyword>
<feature type="compositionally biased region" description="Basic and acidic residues" evidence="1">
    <location>
        <begin position="121"/>
        <end position="137"/>
    </location>
</feature>
<dbReference type="GeneID" id="19403677"/>
<dbReference type="OrthoDB" id="10017208at2759"/>
<evidence type="ECO:0000313" key="3">
    <source>
        <dbReference type="Proteomes" id="UP000016935"/>
    </source>
</evidence>
<dbReference type="RefSeq" id="XP_008027055.1">
    <property type="nucleotide sequence ID" value="XM_008028864.1"/>
</dbReference>
<proteinExistence type="predicted"/>
<feature type="compositionally biased region" description="Polar residues" evidence="1">
    <location>
        <begin position="102"/>
        <end position="113"/>
    </location>
</feature>
<dbReference type="EMBL" id="KB908703">
    <property type="protein sequence ID" value="EOA85445.1"/>
    <property type="molecule type" value="Genomic_DNA"/>
</dbReference>
<reference evidence="2 3" key="1">
    <citation type="journal article" date="2012" name="PLoS Pathog.">
        <title>Diverse lifestyles and strategies of plant pathogenesis encoded in the genomes of eighteen Dothideomycetes fungi.</title>
        <authorList>
            <person name="Ohm R.A."/>
            <person name="Feau N."/>
            <person name="Henrissat B."/>
            <person name="Schoch C.L."/>
            <person name="Horwitz B.A."/>
            <person name="Barry K.W."/>
            <person name="Condon B.J."/>
            <person name="Copeland A.C."/>
            <person name="Dhillon B."/>
            <person name="Glaser F."/>
            <person name="Hesse C.N."/>
            <person name="Kosti I."/>
            <person name="LaButti K."/>
            <person name="Lindquist E.A."/>
            <person name="Lucas S."/>
            <person name="Salamov A.A."/>
            <person name="Bradshaw R.E."/>
            <person name="Ciuffetti L."/>
            <person name="Hamelin R.C."/>
            <person name="Kema G.H.J."/>
            <person name="Lawrence C."/>
            <person name="Scott J.A."/>
            <person name="Spatafora J.W."/>
            <person name="Turgeon B.G."/>
            <person name="de Wit P.J.G.M."/>
            <person name="Zhong S."/>
            <person name="Goodwin S.B."/>
            <person name="Grigoriev I.V."/>
        </authorList>
    </citation>
    <scope>NUCLEOTIDE SEQUENCE [LARGE SCALE GENOMIC DNA]</scope>
    <source>
        <strain evidence="3">28A</strain>
    </source>
</reference>
<name>R0IJZ3_EXST2</name>
<organism evidence="2 3">
    <name type="scientific">Exserohilum turcicum (strain 28A)</name>
    <name type="common">Northern leaf blight fungus</name>
    <name type="synonym">Setosphaeria turcica</name>
    <dbReference type="NCBI Taxonomy" id="671987"/>
    <lineage>
        <taxon>Eukaryota</taxon>
        <taxon>Fungi</taxon>
        <taxon>Dikarya</taxon>
        <taxon>Ascomycota</taxon>
        <taxon>Pezizomycotina</taxon>
        <taxon>Dothideomycetes</taxon>
        <taxon>Pleosporomycetidae</taxon>
        <taxon>Pleosporales</taxon>
        <taxon>Pleosporineae</taxon>
        <taxon>Pleosporaceae</taxon>
        <taxon>Exserohilum</taxon>
    </lineage>
</organism>
<sequence length="137" mass="15515">MVNSTCVISAFRVYAMSTLDFMDVQYTTPKADMFSCIEPCLAVVLASIPLMRPWLDVISSKPRRSAERRGHIEYHVVGEAASSNGGIDWLAGYRKHSKPQERQNVQPTLAQSSDNEEEEELPPRRECSRRITADMRP</sequence>
<evidence type="ECO:0000256" key="1">
    <source>
        <dbReference type="SAM" id="MobiDB-lite"/>
    </source>
</evidence>
<dbReference type="Proteomes" id="UP000016935">
    <property type="component" value="Unassembled WGS sequence"/>
</dbReference>
<accession>R0IJZ3</accession>
<gene>
    <name evidence="2" type="ORF">SETTUDRAFT_32647</name>
</gene>
<protein>
    <submittedName>
        <fullName evidence="2">Uncharacterized protein</fullName>
    </submittedName>
</protein>